<gene>
    <name evidence="1" type="ORF">GMARGA_LOCUS12381</name>
</gene>
<evidence type="ECO:0000313" key="1">
    <source>
        <dbReference type="EMBL" id="CAG8705087.1"/>
    </source>
</evidence>
<accession>A0ABN7UZ18</accession>
<sequence length="177" mass="20063">METFSEEEIEINTGQVHIFELLYKSITCTKILYKICQIISQKVHFNIEENEEIKEETFAYLTAHLAINANNIYYFTVSVEYPSTSPQNNKGPSGFATIQYSLGSGGQTKVKCPFFDNITVTKDQKKCQGVTICPHIDDQIKSAKHCNVDFDSEVFKTVKSGLSNRSIYTNTLAYVLF</sequence>
<name>A0ABN7UZ18_GIGMA</name>
<proteinExistence type="predicted"/>
<organism evidence="1 2">
    <name type="scientific">Gigaspora margarita</name>
    <dbReference type="NCBI Taxonomy" id="4874"/>
    <lineage>
        <taxon>Eukaryota</taxon>
        <taxon>Fungi</taxon>
        <taxon>Fungi incertae sedis</taxon>
        <taxon>Mucoromycota</taxon>
        <taxon>Glomeromycotina</taxon>
        <taxon>Glomeromycetes</taxon>
        <taxon>Diversisporales</taxon>
        <taxon>Gigasporaceae</taxon>
        <taxon>Gigaspora</taxon>
    </lineage>
</organism>
<dbReference type="Proteomes" id="UP000789901">
    <property type="component" value="Unassembled WGS sequence"/>
</dbReference>
<keyword evidence="2" id="KW-1185">Reference proteome</keyword>
<protein>
    <submittedName>
        <fullName evidence="1">12434_t:CDS:1</fullName>
    </submittedName>
</protein>
<reference evidence="1 2" key="1">
    <citation type="submission" date="2021-06" db="EMBL/GenBank/DDBJ databases">
        <authorList>
            <person name="Kallberg Y."/>
            <person name="Tangrot J."/>
            <person name="Rosling A."/>
        </authorList>
    </citation>
    <scope>NUCLEOTIDE SEQUENCE [LARGE SCALE GENOMIC DNA]</scope>
    <source>
        <strain evidence="1 2">120-4 pot B 10/14</strain>
    </source>
</reference>
<evidence type="ECO:0000313" key="2">
    <source>
        <dbReference type="Proteomes" id="UP000789901"/>
    </source>
</evidence>
<dbReference type="EMBL" id="CAJVQB010007534">
    <property type="protein sequence ID" value="CAG8705087.1"/>
    <property type="molecule type" value="Genomic_DNA"/>
</dbReference>
<comment type="caution">
    <text evidence="1">The sequence shown here is derived from an EMBL/GenBank/DDBJ whole genome shotgun (WGS) entry which is preliminary data.</text>
</comment>